<sequence length="345" mass="36341">MSVLSGPLLSRRSLRLALTLAPSFIATGAQSTTSTSSSASPSHSQSADDEDTDDDGEDGDNSSTRTHSSTRSSSLSATSSASASATATTISDGSSNHGLQAGSIVAIVFGILVLLLILGALLLFWWRRRRRQLAATSANGNDGSQVNTALISKNPVSIPSPTHPHPSYNSWIPPVYMAAPVSDHGSDPEHGDQSQEHHRRASSSIHTLPNPHDSYRDIPQSRTSTMRTSSMLSDRDLPPLPDSPISLRPTSTASSLFGTLSTAPSSFPYPVLSQVPESESVTSANSVSDAGPSLTSTGAEAAIMADYQKRLETHHRKESEDAVGGSGIPVDPPPRYSESDHTHQP</sequence>
<protein>
    <submittedName>
        <fullName evidence="3">Uncharacterized protein</fullName>
    </submittedName>
</protein>
<dbReference type="Proteomes" id="UP001385951">
    <property type="component" value="Unassembled WGS sequence"/>
</dbReference>
<feature type="compositionally biased region" description="Polar residues" evidence="1">
    <location>
        <begin position="280"/>
        <end position="298"/>
    </location>
</feature>
<keyword evidence="2" id="KW-1133">Transmembrane helix</keyword>
<name>A0AAW0GGG1_9APHY</name>
<feature type="compositionally biased region" description="Low complexity" evidence="1">
    <location>
        <begin position="62"/>
        <end position="78"/>
    </location>
</feature>
<evidence type="ECO:0000313" key="3">
    <source>
        <dbReference type="EMBL" id="KAK7692668.1"/>
    </source>
</evidence>
<dbReference type="AlphaFoldDB" id="A0AAW0GGG1"/>
<keyword evidence="2" id="KW-0472">Membrane</keyword>
<feature type="compositionally biased region" description="Low complexity" evidence="1">
    <location>
        <begin position="221"/>
        <end position="232"/>
    </location>
</feature>
<feature type="compositionally biased region" description="Low complexity" evidence="1">
    <location>
        <begin position="28"/>
        <end position="45"/>
    </location>
</feature>
<accession>A0AAW0GGG1</accession>
<keyword evidence="2" id="KW-0812">Transmembrane</keyword>
<feature type="region of interest" description="Disordered" evidence="1">
    <location>
        <begin position="28"/>
        <end position="78"/>
    </location>
</feature>
<comment type="caution">
    <text evidence="3">The sequence shown here is derived from an EMBL/GenBank/DDBJ whole genome shotgun (WGS) entry which is preliminary data.</text>
</comment>
<feature type="region of interest" description="Disordered" evidence="1">
    <location>
        <begin position="179"/>
        <end position="250"/>
    </location>
</feature>
<dbReference type="EMBL" id="JASBNA010000004">
    <property type="protein sequence ID" value="KAK7692668.1"/>
    <property type="molecule type" value="Genomic_DNA"/>
</dbReference>
<gene>
    <name evidence="3" type="ORF">QCA50_004301</name>
</gene>
<feature type="compositionally biased region" description="Basic and acidic residues" evidence="1">
    <location>
        <begin position="307"/>
        <end position="320"/>
    </location>
</feature>
<evidence type="ECO:0000256" key="1">
    <source>
        <dbReference type="SAM" id="MobiDB-lite"/>
    </source>
</evidence>
<feature type="compositionally biased region" description="Basic and acidic residues" evidence="1">
    <location>
        <begin position="184"/>
        <end position="196"/>
    </location>
</feature>
<feature type="transmembrane region" description="Helical" evidence="2">
    <location>
        <begin position="104"/>
        <end position="126"/>
    </location>
</feature>
<organism evidence="3 4">
    <name type="scientific">Cerrena zonata</name>
    <dbReference type="NCBI Taxonomy" id="2478898"/>
    <lineage>
        <taxon>Eukaryota</taxon>
        <taxon>Fungi</taxon>
        <taxon>Dikarya</taxon>
        <taxon>Basidiomycota</taxon>
        <taxon>Agaricomycotina</taxon>
        <taxon>Agaricomycetes</taxon>
        <taxon>Polyporales</taxon>
        <taxon>Cerrenaceae</taxon>
        <taxon>Cerrena</taxon>
    </lineage>
</organism>
<feature type="region of interest" description="Disordered" evidence="1">
    <location>
        <begin position="280"/>
        <end position="345"/>
    </location>
</feature>
<evidence type="ECO:0000256" key="2">
    <source>
        <dbReference type="SAM" id="Phobius"/>
    </source>
</evidence>
<reference evidence="3 4" key="1">
    <citation type="submission" date="2022-09" db="EMBL/GenBank/DDBJ databases">
        <authorList>
            <person name="Palmer J.M."/>
        </authorList>
    </citation>
    <scope>NUCLEOTIDE SEQUENCE [LARGE SCALE GENOMIC DNA]</scope>
    <source>
        <strain evidence="3 4">DSM 7382</strain>
    </source>
</reference>
<feature type="compositionally biased region" description="Acidic residues" evidence="1">
    <location>
        <begin position="47"/>
        <end position="60"/>
    </location>
</feature>
<proteinExistence type="predicted"/>
<keyword evidence="4" id="KW-1185">Reference proteome</keyword>
<evidence type="ECO:0000313" key="4">
    <source>
        <dbReference type="Proteomes" id="UP001385951"/>
    </source>
</evidence>